<feature type="compositionally biased region" description="Basic and acidic residues" evidence="1">
    <location>
        <begin position="126"/>
        <end position="135"/>
    </location>
</feature>
<reference evidence="2 3" key="1">
    <citation type="journal article" date="2019" name="Sci. Rep.">
        <title>Orb-weaving spider Araneus ventricosus genome elucidates the spidroin gene catalogue.</title>
        <authorList>
            <person name="Kono N."/>
            <person name="Nakamura H."/>
            <person name="Ohtoshi R."/>
            <person name="Moran D.A.P."/>
            <person name="Shinohara A."/>
            <person name="Yoshida Y."/>
            <person name="Fujiwara M."/>
            <person name="Mori M."/>
            <person name="Tomita M."/>
            <person name="Arakawa K."/>
        </authorList>
    </citation>
    <scope>NUCLEOTIDE SEQUENCE [LARGE SCALE GENOMIC DNA]</scope>
</reference>
<evidence type="ECO:0000256" key="1">
    <source>
        <dbReference type="SAM" id="MobiDB-lite"/>
    </source>
</evidence>
<accession>A0A4Y2T3Q3</accession>
<organism evidence="2 3">
    <name type="scientific">Araneus ventricosus</name>
    <name type="common">Orbweaver spider</name>
    <name type="synonym">Epeira ventricosa</name>
    <dbReference type="NCBI Taxonomy" id="182803"/>
    <lineage>
        <taxon>Eukaryota</taxon>
        <taxon>Metazoa</taxon>
        <taxon>Ecdysozoa</taxon>
        <taxon>Arthropoda</taxon>
        <taxon>Chelicerata</taxon>
        <taxon>Arachnida</taxon>
        <taxon>Araneae</taxon>
        <taxon>Araneomorphae</taxon>
        <taxon>Entelegynae</taxon>
        <taxon>Araneoidea</taxon>
        <taxon>Araneidae</taxon>
        <taxon>Araneus</taxon>
    </lineage>
</organism>
<proteinExistence type="predicted"/>
<gene>
    <name evidence="2" type="ORF">AVEN_83774_1</name>
</gene>
<dbReference type="Proteomes" id="UP000499080">
    <property type="component" value="Unassembled WGS sequence"/>
</dbReference>
<comment type="caution">
    <text evidence="2">The sequence shown here is derived from an EMBL/GenBank/DDBJ whole genome shotgun (WGS) entry which is preliminary data.</text>
</comment>
<evidence type="ECO:0000313" key="3">
    <source>
        <dbReference type="Proteomes" id="UP000499080"/>
    </source>
</evidence>
<sequence>MTLSLSLNLTFPKLPPTILEIPSQPTTKARSTLARLPPTVDAARFQALKSYLRIPKWLGREKNPLEWGWLQERVQECLWLPEENVSDINLLENSIEDEDDNPSSINNFIYEDIEDLNLQLDEDDKEQQTKLEDFRPAPSRRQKL</sequence>
<dbReference type="EMBL" id="BGPR01025906">
    <property type="protein sequence ID" value="GBN95187.1"/>
    <property type="molecule type" value="Genomic_DNA"/>
</dbReference>
<name>A0A4Y2T3Q3_ARAVE</name>
<protein>
    <submittedName>
        <fullName evidence="2">Uncharacterized protein</fullName>
    </submittedName>
</protein>
<keyword evidence="3" id="KW-1185">Reference proteome</keyword>
<feature type="region of interest" description="Disordered" evidence="1">
    <location>
        <begin position="122"/>
        <end position="144"/>
    </location>
</feature>
<evidence type="ECO:0000313" key="2">
    <source>
        <dbReference type="EMBL" id="GBN95187.1"/>
    </source>
</evidence>
<dbReference type="AlphaFoldDB" id="A0A4Y2T3Q3"/>